<organism evidence="2 3">
    <name type="scientific">Bacillus swezeyi</name>
    <dbReference type="NCBI Taxonomy" id="1925020"/>
    <lineage>
        <taxon>Bacteria</taxon>
        <taxon>Bacillati</taxon>
        <taxon>Bacillota</taxon>
        <taxon>Bacilli</taxon>
        <taxon>Bacillales</taxon>
        <taxon>Bacillaceae</taxon>
        <taxon>Bacillus</taxon>
    </lineage>
</organism>
<protein>
    <submittedName>
        <fullName evidence="2">XRE family transcriptional regulator</fullName>
    </submittedName>
</protein>
<comment type="caution">
    <text evidence="2">The sequence shown here is derived from an EMBL/GenBank/DDBJ whole genome shotgun (WGS) entry which is preliminary data.</text>
</comment>
<dbReference type="InterPro" id="IPR010982">
    <property type="entry name" value="Lambda_DNA-bd_dom_sf"/>
</dbReference>
<reference evidence="2 3" key="1">
    <citation type="submission" date="2018-08" db="EMBL/GenBank/DDBJ databases">
        <title>Bacillus phenotypic plasticity.</title>
        <authorList>
            <person name="Hurtado E."/>
        </authorList>
    </citation>
    <scope>NUCLEOTIDE SEQUENCE [LARGE SCALE GENOMIC DNA]</scope>
    <source>
        <strain evidence="2 3">427</strain>
    </source>
</reference>
<evidence type="ECO:0000313" key="3">
    <source>
        <dbReference type="Proteomes" id="UP000324326"/>
    </source>
</evidence>
<sequence>MIKITLAAARVNASLSQAQAAKKIGITPKTLRNYEKGITAIPGYRLKKAAEVYGLPEDIIKLPIVNDGAYDEEEKNLQLTTV</sequence>
<accession>A0A5M8RKY4</accession>
<name>A0A5M8RKY4_9BACI</name>
<evidence type="ECO:0000259" key="1">
    <source>
        <dbReference type="PROSITE" id="PS50943"/>
    </source>
</evidence>
<gene>
    <name evidence="2" type="ORF">DX927_19975</name>
</gene>
<feature type="domain" description="HTH cro/C1-type" evidence="1">
    <location>
        <begin position="6"/>
        <end position="60"/>
    </location>
</feature>
<dbReference type="EMBL" id="QSND01000005">
    <property type="protein sequence ID" value="KAA6447556.1"/>
    <property type="molecule type" value="Genomic_DNA"/>
</dbReference>
<dbReference type="Proteomes" id="UP000324326">
    <property type="component" value="Unassembled WGS sequence"/>
</dbReference>
<proteinExistence type="predicted"/>
<evidence type="ECO:0000313" key="2">
    <source>
        <dbReference type="EMBL" id="KAA6447556.1"/>
    </source>
</evidence>
<dbReference type="GO" id="GO:0003677">
    <property type="term" value="F:DNA binding"/>
    <property type="evidence" value="ECO:0007669"/>
    <property type="project" value="InterPro"/>
</dbReference>
<dbReference type="AlphaFoldDB" id="A0A5M8RKY4"/>
<dbReference type="SMART" id="SM00530">
    <property type="entry name" value="HTH_XRE"/>
    <property type="match status" value="1"/>
</dbReference>
<dbReference type="SUPFAM" id="SSF47413">
    <property type="entry name" value="lambda repressor-like DNA-binding domains"/>
    <property type="match status" value="1"/>
</dbReference>
<dbReference type="Pfam" id="PF01381">
    <property type="entry name" value="HTH_3"/>
    <property type="match status" value="1"/>
</dbReference>
<dbReference type="RefSeq" id="WP_148958280.1">
    <property type="nucleotide sequence ID" value="NZ_QSND01000005.1"/>
</dbReference>
<dbReference type="PROSITE" id="PS50943">
    <property type="entry name" value="HTH_CROC1"/>
    <property type="match status" value="1"/>
</dbReference>
<dbReference type="CDD" id="cd00093">
    <property type="entry name" value="HTH_XRE"/>
    <property type="match status" value="1"/>
</dbReference>
<dbReference type="InterPro" id="IPR001387">
    <property type="entry name" value="Cro/C1-type_HTH"/>
</dbReference>
<dbReference type="Gene3D" id="1.10.260.40">
    <property type="entry name" value="lambda repressor-like DNA-binding domains"/>
    <property type="match status" value="1"/>
</dbReference>